<gene>
    <name evidence="3" type="ORF">NEQG_00525</name>
</gene>
<evidence type="ECO:0000313" key="3">
    <source>
        <dbReference type="EMBL" id="EIJ89755.1"/>
    </source>
</evidence>
<feature type="chain" id="PRO_5003671077" evidence="2">
    <location>
        <begin position="22"/>
        <end position="200"/>
    </location>
</feature>
<dbReference type="AlphaFoldDB" id="I3EKK8"/>
<dbReference type="HOGENOM" id="CLU_1366586_0_0_1"/>
<protein>
    <submittedName>
        <fullName evidence="3">Uncharacterized protein</fullName>
    </submittedName>
</protein>
<feature type="compositionally biased region" description="Basic and acidic residues" evidence="1">
    <location>
        <begin position="129"/>
        <end position="183"/>
    </location>
</feature>
<accession>I3EKK8</accession>
<dbReference type="Proteomes" id="UP000002872">
    <property type="component" value="Unassembled WGS sequence"/>
</dbReference>
<dbReference type="OrthoDB" id="10533722at2759"/>
<sequence length="200" mass="21959">MRIRKEIIMLFILFTALYASAALSSADEIGPDGKNPEQENPQEEKPGIFKRIGNFIKRTYLRIKNSFKKKKSDNKDVASKQPETGSVNEESFVMVGSVQPINNSTEKSSMKENAPTEKDQPPANTPSKTNEDKDKEKNPAEEAKTPGDETKNPAEEAKTPGDETKKPGEEAKTPGDETKKPGEEMGSNPKQPVAGEKPQA</sequence>
<dbReference type="InParanoid" id="I3EKK8"/>
<feature type="compositionally biased region" description="Basic and acidic residues" evidence="1">
    <location>
        <begin position="108"/>
        <end position="120"/>
    </location>
</feature>
<proteinExistence type="predicted"/>
<reference evidence="3" key="1">
    <citation type="submission" date="2011-01" db="EMBL/GenBank/DDBJ databases">
        <title>The Genome Sequence of Nematocida parisii strain ERTm3.</title>
        <authorList>
            <consortium name="The Broad Institute Genome Sequencing Platform"/>
            <consortium name="The Broad Institute Genome Sequencing Center for Infectious Disease"/>
            <person name="Cuomo C."/>
            <person name="Troemel E."/>
            <person name="Young S.K."/>
            <person name="Zeng Q."/>
            <person name="Gargeya S."/>
            <person name="Fitzgerald M."/>
            <person name="Haas B."/>
            <person name="Abouelleil A."/>
            <person name="Alvarado L."/>
            <person name="Arachchi H.M."/>
            <person name="Berlin A."/>
            <person name="Chapman S.B."/>
            <person name="Gearin G."/>
            <person name="Goldberg J."/>
            <person name="Griggs A."/>
            <person name="Gujja S."/>
            <person name="Hansen M."/>
            <person name="Heiman D."/>
            <person name="Howarth C."/>
            <person name="Larimer J."/>
            <person name="Lui A."/>
            <person name="MacDonald P.J.P."/>
            <person name="McCowen C."/>
            <person name="Montmayeur A."/>
            <person name="Murphy C."/>
            <person name="Neiman D."/>
            <person name="Pearson M."/>
            <person name="Priest M."/>
            <person name="Roberts A."/>
            <person name="Saif S."/>
            <person name="Shea T."/>
            <person name="Sisk P."/>
            <person name="Stolte C."/>
            <person name="Sykes S."/>
            <person name="Wortman J."/>
            <person name="Nusbaum C."/>
            <person name="Birren B."/>
        </authorList>
    </citation>
    <scope>NUCLEOTIDE SEQUENCE</scope>
    <source>
        <strain evidence="3">ERTm3</strain>
    </source>
</reference>
<keyword evidence="4" id="KW-1185">Reference proteome</keyword>
<feature type="region of interest" description="Disordered" evidence="1">
    <location>
        <begin position="29"/>
        <end position="51"/>
    </location>
</feature>
<feature type="region of interest" description="Disordered" evidence="1">
    <location>
        <begin position="67"/>
        <end position="200"/>
    </location>
</feature>
<dbReference type="VEuPathDB" id="MicrosporidiaDB:NEQG_00525"/>
<dbReference type="EMBL" id="GL870876">
    <property type="protein sequence ID" value="EIJ89755.1"/>
    <property type="molecule type" value="Genomic_DNA"/>
</dbReference>
<feature type="signal peptide" evidence="2">
    <location>
        <begin position="1"/>
        <end position="21"/>
    </location>
</feature>
<keyword evidence="2" id="KW-0732">Signal</keyword>
<feature type="compositionally biased region" description="Basic and acidic residues" evidence="1">
    <location>
        <begin position="34"/>
        <end position="47"/>
    </location>
</feature>
<organism evidence="3 4">
    <name type="scientific">Nematocida parisii (strain ERTm3)</name>
    <name type="common">Nematode killer fungus</name>
    <dbReference type="NCBI Taxonomy" id="935791"/>
    <lineage>
        <taxon>Eukaryota</taxon>
        <taxon>Fungi</taxon>
        <taxon>Fungi incertae sedis</taxon>
        <taxon>Microsporidia</taxon>
        <taxon>Nematocida</taxon>
    </lineage>
</organism>
<name>I3EKK8_NEMP3</name>
<evidence type="ECO:0000313" key="4">
    <source>
        <dbReference type="Proteomes" id="UP000002872"/>
    </source>
</evidence>
<evidence type="ECO:0000256" key="1">
    <source>
        <dbReference type="SAM" id="MobiDB-lite"/>
    </source>
</evidence>
<evidence type="ECO:0000256" key="2">
    <source>
        <dbReference type="SAM" id="SignalP"/>
    </source>
</evidence>